<evidence type="ECO:0000259" key="2">
    <source>
        <dbReference type="Pfam" id="PF20434"/>
    </source>
</evidence>
<dbReference type="PANTHER" id="PTHR48081:SF33">
    <property type="entry name" value="KYNURENINE FORMAMIDASE"/>
    <property type="match status" value="1"/>
</dbReference>
<dbReference type="Pfam" id="PF20434">
    <property type="entry name" value="BD-FAE"/>
    <property type="match status" value="1"/>
</dbReference>
<dbReference type="HOGENOM" id="CLU_044663_0_0_1"/>
<keyword evidence="4" id="KW-1185">Reference proteome</keyword>
<feature type="domain" description="BD-FAE-like" evidence="2">
    <location>
        <begin position="145"/>
        <end position="358"/>
    </location>
</feature>
<reference evidence="3" key="3">
    <citation type="submission" date="2015-02" db="UniProtKB">
        <authorList>
            <consortium name="EnsemblProtists"/>
        </authorList>
    </citation>
    <scope>IDENTIFICATION</scope>
    <source>
        <strain evidence="3">DAOM BR144</strain>
    </source>
</reference>
<dbReference type="VEuPathDB" id="FungiDB:PYU1_G011391"/>
<dbReference type="AlphaFoldDB" id="K3X2G7"/>
<dbReference type="EMBL" id="GL376571">
    <property type="status" value="NOT_ANNOTATED_CDS"/>
    <property type="molecule type" value="Genomic_DNA"/>
</dbReference>
<reference evidence="4" key="2">
    <citation type="submission" date="2010-04" db="EMBL/GenBank/DDBJ databases">
        <authorList>
            <person name="Buell R."/>
            <person name="Hamilton J."/>
            <person name="Hostetler J."/>
        </authorList>
    </citation>
    <scope>NUCLEOTIDE SEQUENCE [LARGE SCALE GENOMIC DNA]</scope>
    <source>
        <strain evidence="4">DAOM:BR144</strain>
    </source>
</reference>
<dbReference type="eggNOG" id="KOG1516">
    <property type="taxonomic scope" value="Eukaryota"/>
</dbReference>
<dbReference type="SUPFAM" id="SSF53474">
    <property type="entry name" value="alpha/beta-Hydrolases"/>
    <property type="match status" value="1"/>
</dbReference>
<dbReference type="InterPro" id="IPR050300">
    <property type="entry name" value="GDXG_lipolytic_enzyme"/>
</dbReference>
<accession>K3X2G7</accession>
<dbReference type="GO" id="GO:0016787">
    <property type="term" value="F:hydrolase activity"/>
    <property type="evidence" value="ECO:0007669"/>
    <property type="project" value="UniProtKB-KW"/>
</dbReference>
<protein>
    <recommendedName>
        <fullName evidence="2">BD-FAE-like domain-containing protein</fullName>
    </recommendedName>
</protein>
<organism evidence="3 4">
    <name type="scientific">Globisporangium ultimum (strain ATCC 200006 / CBS 805.95 / DAOM BR144)</name>
    <name type="common">Pythium ultimum</name>
    <dbReference type="NCBI Taxonomy" id="431595"/>
    <lineage>
        <taxon>Eukaryota</taxon>
        <taxon>Sar</taxon>
        <taxon>Stramenopiles</taxon>
        <taxon>Oomycota</taxon>
        <taxon>Peronosporomycetes</taxon>
        <taxon>Pythiales</taxon>
        <taxon>Pythiaceae</taxon>
        <taxon>Globisporangium</taxon>
    </lineage>
</organism>
<reference evidence="4" key="1">
    <citation type="journal article" date="2010" name="Genome Biol.">
        <title>Genome sequence of the necrotrophic plant pathogen Pythium ultimum reveals original pathogenicity mechanisms and effector repertoire.</title>
        <authorList>
            <person name="Levesque C.A."/>
            <person name="Brouwer H."/>
            <person name="Cano L."/>
            <person name="Hamilton J.P."/>
            <person name="Holt C."/>
            <person name="Huitema E."/>
            <person name="Raffaele S."/>
            <person name="Robideau G.P."/>
            <person name="Thines M."/>
            <person name="Win J."/>
            <person name="Zerillo M.M."/>
            <person name="Beakes G.W."/>
            <person name="Boore J.L."/>
            <person name="Busam D."/>
            <person name="Dumas B."/>
            <person name="Ferriera S."/>
            <person name="Fuerstenberg S.I."/>
            <person name="Gachon C.M."/>
            <person name="Gaulin E."/>
            <person name="Govers F."/>
            <person name="Grenville-Briggs L."/>
            <person name="Horner N."/>
            <person name="Hostetler J."/>
            <person name="Jiang R.H."/>
            <person name="Johnson J."/>
            <person name="Krajaejun T."/>
            <person name="Lin H."/>
            <person name="Meijer H.J."/>
            <person name="Moore B."/>
            <person name="Morris P."/>
            <person name="Phuntmart V."/>
            <person name="Puiu D."/>
            <person name="Shetty J."/>
            <person name="Stajich J.E."/>
            <person name="Tripathy S."/>
            <person name="Wawra S."/>
            <person name="van West P."/>
            <person name="Whitty B.R."/>
            <person name="Coutinho P.M."/>
            <person name="Henrissat B."/>
            <person name="Martin F."/>
            <person name="Thomas P.D."/>
            <person name="Tyler B.M."/>
            <person name="De Vries R.P."/>
            <person name="Kamoun S."/>
            <person name="Yandell M."/>
            <person name="Tisserat N."/>
            <person name="Buell C.R."/>
        </authorList>
    </citation>
    <scope>NUCLEOTIDE SEQUENCE</scope>
    <source>
        <strain evidence="4">DAOM:BR144</strain>
    </source>
</reference>
<evidence type="ECO:0000313" key="3">
    <source>
        <dbReference type="EnsemblProtists" id="PYU1_T011416"/>
    </source>
</evidence>
<evidence type="ECO:0000313" key="4">
    <source>
        <dbReference type="Proteomes" id="UP000019132"/>
    </source>
</evidence>
<dbReference type="PANTHER" id="PTHR48081">
    <property type="entry name" value="AB HYDROLASE SUPERFAMILY PROTEIN C4A8.06C"/>
    <property type="match status" value="1"/>
</dbReference>
<name>K3X2G7_GLOUD</name>
<dbReference type="Gene3D" id="3.40.50.1820">
    <property type="entry name" value="alpha/beta hydrolase"/>
    <property type="match status" value="1"/>
</dbReference>
<dbReference type="OMA" id="STYCLLA"/>
<dbReference type="InterPro" id="IPR029058">
    <property type="entry name" value="AB_hydrolase_fold"/>
</dbReference>
<dbReference type="InterPro" id="IPR049492">
    <property type="entry name" value="BD-FAE-like_dom"/>
</dbReference>
<dbReference type="ESTHER" id="pytul-k3x2g7">
    <property type="family name" value="BD-FAE"/>
</dbReference>
<dbReference type="STRING" id="431595.K3X2G7"/>
<evidence type="ECO:0000256" key="1">
    <source>
        <dbReference type="ARBA" id="ARBA00022801"/>
    </source>
</evidence>
<dbReference type="EnsemblProtists" id="PYU1_T011416">
    <property type="protein sequence ID" value="PYU1_T011416"/>
    <property type="gene ID" value="PYU1_G011391"/>
</dbReference>
<proteinExistence type="predicted"/>
<dbReference type="Proteomes" id="UP000019132">
    <property type="component" value="Unassembled WGS sequence"/>
</dbReference>
<keyword evidence="1" id="KW-0378">Hydrolase</keyword>
<dbReference type="InParanoid" id="K3X2G7"/>
<sequence length="431" mass="47288">MTAPLVSAQERRSVQTRVLRFCMSVAGLVYLRKTWTALFQQRAMLQLQAQQQDMFWRTLKYTFSAQLIAASEYLLPLVKPLLAARIGKLLVWKGPQVVARNAVYGPHPRNTVDVYDANGKNPKAALTLAMNPKPGSEAIAPQDDMQVKKPVLVFVHGGAWSFGHKWQYGLVGEYLSSALGIVVAVVNYRTYPSGHVQDMVQDVEHAIRWIETTCHLYGGDKDQIFLSGHSSGAHVGALTLIQSALRVAGPTSDKNDLIKKNEVVRSVKGFIGLAGPYDISDHYVFESERVVGPLQGVHEISPMKPAVLGMENFKVHSPTAIMADVKHKNLKLPAFHILHGLDDAVVPSSSSEKFAASLKQARQRVNFIPIAGCTHEDIIFSVMGDPVTCRDRVVDHIRRILDSSVEEVAAKVAKKESKSAGASASIARAKL</sequence>